<feature type="region of interest" description="Disordered" evidence="1">
    <location>
        <begin position="1"/>
        <end position="38"/>
    </location>
</feature>
<name>A0A398BHB6_9BACI</name>
<protein>
    <submittedName>
        <fullName evidence="2">Uncharacterized protein</fullName>
    </submittedName>
</protein>
<feature type="compositionally biased region" description="Basic and acidic residues" evidence="1">
    <location>
        <begin position="14"/>
        <end position="38"/>
    </location>
</feature>
<keyword evidence="3" id="KW-1185">Reference proteome</keyword>
<dbReference type="AlphaFoldDB" id="A0A398BHB6"/>
<accession>A0A398BHB6</accession>
<evidence type="ECO:0000313" key="2">
    <source>
        <dbReference type="EMBL" id="RID87070.1"/>
    </source>
</evidence>
<organism evidence="2 3">
    <name type="scientific">Peribacillus asahii</name>
    <dbReference type="NCBI Taxonomy" id="228899"/>
    <lineage>
        <taxon>Bacteria</taxon>
        <taxon>Bacillati</taxon>
        <taxon>Bacillota</taxon>
        <taxon>Bacilli</taxon>
        <taxon>Bacillales</taxon>
        <taxon>Bacillaceae</taxon>
        <taxon>Peribacillus</taxon>
    </lineage>
</organism>
<reference evidence="2 3" key="1">
    <citation type="submission" date="2018-08" db="EMBL/GenBank/DDBJ databases">
        <title>Bacillus jemisoniae sp. nov., Bacillus chryseoplanitiae sp. nov., Bacillus resnikiae sp. nov., and Bacillus frankliniae sp. nov., isolated from Viking spacecraft and associated surfaces.</title>
        <authorList>
            <person name="Seuylemezian A."/>
            <person name="Vaishampayan P."/>
        </authorList>
    </citation>
    <scope>NUCLEOTIDE SEQUENCE [LARGE SCALE GENOMIC DNA]</scope>
    <source>
        <strain evidence="2 3">MA001</strain>
    </source>
</reference>
<evidence type="ECO:0000313" key="3">
    <source>
        <dbReference type="Proteomes" id="UP000266016"/>
    </source>
</evidence>
<evidence type="ECO:0000256" key="1">
    <source>
        <dbReference type="SAM" id="MobiDB-lite"/>
    </source>
</evidence>
<proteinExistence type="predicted"/>
<dbReference type="Proteomes" id="UP000266016">
    <property type="component" value="Unassembled WGS sequence"/>
</dbReference>
<comment type="caution">
    <text evidence="2">The sequence shown here is derived from an EMBL/GenBank/DDBJ whole genome shotgun (WGS) entry which is preliminary data.</text>
</comment>
<sequence length="64" mass="7877">MNPPMQNQLIKWKQHQEPTPKKQKHRQESQERHTDQLSDWEWKELMGKFGQRLSRRNGALRRGR</sequence>
<dbReference type="RefSeq" id="WP_119116465.1">
    <property type="nucleotide sequence ID" value="NZ_QWVS01000013.1"/>
</dbReference>
<gene>
    <name evidence="2" type="ORF">D1953_07065</name>
</gene>
<dbReference type="EMBL" id="QWVS01000013">
    <property type="protein sequence ID" value="RID87070.1"/>
    <property type="molecule type" value="Genomic_DNA"/>
</dbReference>